<dbReference type="AlphaFoldDB" id="A0A0X3Y2F0"/>
<evidence type="ECO:0000313" key="2">
    <source>
        <dbReference type="Proteomes" id="UP000054800"/>
    </source>
</evidence>
<dbReference type="OrthoDB" id="1420066at2"/>
<gene>
    <name evidence="1" type="ORF">RO03_06700</name>
</gene>
<dbReference type="EMBL" id="LMVH01000001">
    <property type="protein sequence ID" value="KUL99208.1"/>
    <property type="molecule type" value="Genomic_DNA"/>
</dbReference>
<protein>
    <submittedName>
        <fullName evidence="1">Uncharacterized protein</fullName>
    </submittedName>
</protein>
<reference evidence="1 2" key="1">
    <citation type="submission" date="2015-10" db="EMBL/GenBank/DDBJ databases">
        <authorList>
            <person name="Gilbert D.G."/>
        </authorList>
    </citation>
    <scope>NUCLEOTIDE SEQUENCE [LARGE SCALE GENOMIC DNA]</scope>
    <source>
        <strain evidence="1 2">ChDC F311</strain>
    </source>
</reference>
<proteinExistence type="predicted"/>
<accession>A0A0X3Y2F0</accession>
<name>A0A0X3Y2F0_FUSNC</name>
<organism evidence="1 2">
    <name type="scientific">Fusobacterium nucleatum subsp. nucleatum</name>
    <dbReference type="NCBI Taxonomy" id="76856"/>
    <lineage>
        <taxon>Bacteria</taxon>
        <taxon>Fusobacteriati</taxon>
        <taxon>Fusobacteriota</taxon>
        <taxon>Fusobacteriia</taxon>
        <taxon>Fusobacteriales</taxon>
        <taxon>Fusobacteriaceae</taxon>
        <taxon>Fusobacterium</taxon>
    </lineage>
</organism>
<evidence type="ECO:0000313" key="1">
    <source>
        <dbReference type="EMBL" id="KUL99208.1"/>
    </source>
</evidence>
<dbReference type="Proteomes" id="UP000054800">
    <property type="component" value="Unassembled WGS sequence"/>
</dbReference>
<comment type="caution">
    <text evidence="1">The sequence shown here is derived from an EMBL/GenBank/DDBJ whole genome shotgun (WGS) entry which is preliminary data.</text>
</comment>
<sequence>MFLIFGINCEEEGKRKKDVLGTNPKKENINALLWGNSLFRHICGKDEEIVNYDLGIEPFNLIAGGKSEVELIKIFKLGINGDILLDPLKDNCTYISNYISNSQKEKGKILSPFGYNCINSLVGEILTNSKEHLGNEYSQYFITGFFKKDIGEINLSFINFGDTFYHGIKYNSKDIKETLNEMIKTYKMQNGEFSEDFTEEMFCTLYALQFKISREYEKNGEIRGTGMKAVFDFFFSLKEKEKINPTFTLISGNTKIQFDINDKKYYNKGILIFNDNNNFFKEQVRKNIFKLKNFFPGTIISLNFGIEDSWLKEIEKND</sequence>